<dbReference type="Gene3D" id="3.40.50.720">
    <property type="entry name" value="NAD(P)-binding Rossmann-like Domain"/>
    <property type="match status" value="1"/>
</dbReference>
<evidence type="ECO:0000256" key="1">
    <source>
        <dbReference type="ARBA" id="ARBA00010584"/>
    </source>
</evidence>
<gene>
    <name evidence="14" type="ORF">TrLO_g13371</name>
</gene>
<dbReference type="CDD" id="cd18131">
    <property type="entry name" value="ASADH_C_bac_euk_like"/>
    <property type="match status" value="1"/>
</dbReference>
<dbReference type="GO" id="GO:0050661">
    <property type="term" value="F:NADP binding"/>
    <property type="evidence" value="ECO:0007669"/>
    <property type="project" value="InterPro"/>
</dbReference>
<dbReference type="PIRSF" id="PIRSF000148">
    <property type="entry name" value="ASA_dh"/>
    <property type="match status" value="1"/>
</dbReference>
<dbReference type="NCBIfam" id="NF011456">
    <property type="entry name" value="PRK14874.1"/>
    <property type="match status" value="1"/>
</dbReference>
<dbReference type="NCBIfam" id="TIGR01296">
    <property type="entry name" value="asd_B"/>
    <property type="match status" value="1"/>
</dbReference>
<comment type="subunit">
    <text evidence="2">Homodimer.</text>
</comment>
<keyword evidence="6" id="KW-0521">NADP</keyword>
<dbReference type="InterPro" id="IPR005986">
    <property type="entry name" value="Asp_semialdehyde_DH_beta"/>
</dbReference>
<evidence type="ECO:0000256" key="9">
    <source>
        <dbReference type="ARBA" id="ARBA00023154"/>
    </source>
</evidence>
<evidence type="ECO:0000256" key="2">
    <source>
        <dbReference type="ARBA" id="ARBA00011738"/>
    </source>
</evidence>
<accession>A0A9W6ZZW8</accession>
<name>A0A9W6ZZW8_9STRA</name>
<comment type="caution">
    <text evidence="14">The sequence shown here is derived from an EMBL/GenBank/DDBJ whole genome shotgun (WGS) entry which is preliminary data.</text>
</comment>
<dbReference type="PANTHER" id="PTHR46278">
    <property type="entry name" value="DEHYDROGENASE, PUTATIVE-RELATED"/>
    <property type="match status" value="1"/>
</dbReference>
<keyword evidence="4" id="KW-0028">Amino-acid biosynthesis</keyword>
<dbReference type="SUPFAM" id="SSF55347">
    <property type="entry name" value="Glyceraldehyde-3-phosphate dehydrogenase-like, C-terminal domain"/>
    <property type="match status" value="1"/>
</dbReference>
<keyword evidence="8" id="KW-0560">Oxidoreductase</keyword>
<evidence type="ECO:0000256" key="6">
    <source>
        <dbReference type="ARBA" id="ARBA00022857"/>
    </source>
</evidence>
<evidence type="ECO:0000256" key="7">
    <source>
        <dbReference type="ARBA" id="ARBA00022915"/>
    </source>
</evidence>
<feature type="domain" description="Semialdehyde dehydrogenase NAD-binding" evidence="13">
    <location>
        <begin position="3"/>
        <end position="126"/>
    </location>
</feature>
<keyword evidence="7" id="KW-0220">Diaminopimelate biosynthesis</keyword>
<organism evidence="14 15">
    <name type="scientific">Triparma laevis f. longispina</name>
    <dbReference type="NCBI Taxonomy" id="1714387"/>
    <lineage>
        <taxon>Eukaryota</taxon>
        <taxon>Sar</taxon>
        <taxon>Stramenopiles</taxon>
        <taxon>Ochrophyta</taxon>
        <taxon>Bolidophyceae</taxon>
        <taxon>Parmales</taxon>
        <taxon>Triparmaceae</taxon>
        <taxon>Triparma</taxon>
    </lineage>
</organism>
<feature type="active site" description="Proton acceptor" evidence="12">
    <location>
        <position position="250"/>
    </location>
</feature>
<proteinExistence type="inferred from homology"/>
<dbReference type="SMART" id="SM00859">
    <property type="entry name" value="Semialdhyde_dh"/>
    <property type="match status" value="1"/>
</dbReference>
<dbReference type="SUPFAM" id="SSF51735">
    <property type="entry name" value="NAD(P)-binding Rossmann-fold domains"/>
    <property type="match status" value="1"/>
</dbReference>
<dbReference type="InterPro" id="IPR000534">
    <property type="entry name" value="Semialdehyde_DH_NAD-bd"/>
</dbReference>
<evidence type="ECO:0000256" key="11">
    <source>
        <dbReference type="ARBA" id="ARBA00047891"/>
    </source>
</evidence>
<evidence type="ECO:0000256" key="10">
    <source>
        <dbReference type="ARBA" id="ARBA00023167"/>
    </source>
</evidence>
<evidence type="ECO:0000256" key="8">
    <source>
        <dbReference type="ARBA" id="ARBA00023002"/>
    </source>
</evidence>
<dbReference type="InterPro" id="IPR012280">
    <property type="entry name" value="Semialdhyde_DH_dimer_dom"/>
</dbReference>
<dbReference type="Pfam" id="PF01118">
    <property type="entry name" value="Semialdhyde_dh"/>
    <property type="match status" value="1"/>
</dbReference>
<protein>
    <recommendedName>
        <fullName evidence="3">aspartate-semialdehyde dehydrogenase</fullName>
        <ecNumber evidence="3">1.2.1.11</ecNumber>
    </recommendedName>
</protein>
<keyword evidence="10" id="KW-0486">Methionine biosynthesis</keyword>
<dbReference type="EMBL" id="BRXW01000509">
    <property type="protein sequence ID" value="GMH61471.1"/>
    <property type="molecule type" value="Genomic_DNA"/>
</dbReference>
<dbReference type="GO" id="GO:0019877">
    <property type="term" value="P:diaminopimelate biosynthetic process"/>
    <property type="evidence" value="ECO:0007669"/>
    <property type="project" value="UniProtKB-KW"/>
</dbReference>
<dbReference type="AlphaFoldDB" id="A0A9W6ZZW8"/>
<dbReference type="Proteomes" id="UP001165122">
    <property type="component" value="Unassembled WGS sequence"/>
</dbReference>
<dbReference type="GO" id="GO:0051287">
    <property type="term" value="F:NAD binding"/>
    <property type="evidence" value="ECO:0007669"/>
    <property type="project" value="InterPro"/>
</dbReference>
<evidence type="ECO:0000256" key="5">
    <source>
        <dbReference type="ARBA" id="ARBA00022697"/>
    </source>
</evidence>
<dbReference type="EC" id="1.2.1.11" evidence="3"/>
<dbReference type="GO" id="GO:0009089">
    <property type="term" value="P:lysine biosynthetic process via diaminopimelate"/>
    <property type="evidence" value="ECO:0007669"/>
    <property type="project" value="InterPro"/>
</dbReference>
<keyword evidence="5" id="KW-0791">Threonine biosynthesis</keyword>
<dbReference type="GO" id="GO:0046983">
    <property type="term" value="F:protein dimerization activity"/>
    <property type="evidence" value="ECO:0007669"/>
    <property type="project" value="InterPro"/>
</dbReference>
<evidence type="ECO:0000256" key="12">
    <source>
        <dbReference type="PIRSR" id="PIRSR000148-1"/>
    </source>
</evidence>
<evidence type="ECO:0000256" key="4">
    <source>
        <dbReference type="ARBA" id="ARBA00022605"/>
    </source>
</evidence>
<comment type="similarity">
    <text evidence="1">Belongs to the aspartate-semialdehyde dehydrogenase family.</text>
</comment>
<keyword evidence="9" id="KW-0457">Lysine biosynthesis</keyword>
<feature type="active site" description="Acyl-thioester intermediate" evidence="12">
    <location>
        <position position="136"/>
    </location>
</feature>
<sequence length="343" mass="37301">MSKIAVVGCTGAVGIELVKCCHARLSVFGTESPDLYASPRSAGKVLDTPYGPLTVIEFNIETLKSKSYDFIFLAVSGDFSLKNAIPLTTNVNGTDTYVIDNSSAYRYHSDVPLVVPEINFDSIAQMNSKLIANPNCTTAIAAMALYPIHQQFKIKKLIVSTYQAASGAGEPGMQELLDGCKAHVNGETMPENKIFSHPLPFNCIPMIDKLQDNGYTKEEMKVAWETRKIFRTDDIKVSATAVRIPTLRAHAEAITMETEKDISPMAVVECLKGKPGVVVEDDPANNVFPVPLNCSGRDEVSVGRIRQSLIFDEKGVDLFVCGDQLLRGAALNAVLIAEKLAQK</sequence>
<dbReference type="GO" id="GO:0009086">
    <property type="term" value="P:methionine biosynthetic process"/>
    <property type="evidence" value="ECO:0007669"/>
    <property type="project" value="UniProtKB-KW"/>
</dbReference>
<dbReference type="PANTHER" id="PTHR46278:SF2">
    <property type="entry name" value="ASPARTATE-SEMIALDEHYDE DEHYDROGENASE"/>
    <property type="match status" value="1"/>
</dbReference>
<dbReference type="Gene3D" id="3.30.360.10">
    <property type="entry name" value="Dihydrodipicolinate Reductase, domain 2"/>
    <property type="match status" value="1"/>
</dbReference>
<comment type="catalytic activity">
    <reaction evidence="11">
        <text>L-aspartate 4-semialdehyde + phosphate + NADP(+) = 4-phospho-L-aspartate + NADPH + H(+)</text>
        <dbReference type="Rhea" id="RHEA:24284"/>
        <dbReference type="ChEBI" id="CHEBI:15378"/>
        <dbReference type="ChEBI" id="CHEBI:43474"/>
        <dbReference type="ChEBI" id="CHEBI:57535"/>
        <dbReference type="ChEBI" id="CHEBI:57783"/>
        <dbReference type="ChEBI" id="CHEBI:58349"/>
        <dbReference type="ChEBI" id="CHEBI:537519"/>
        <dbReference type="EC" id="1.2.1.11"/>
    </reaction>
</comment>
<dbReference type="Pfam" id="PF02774">
    <property type="entry name" value="Semialdhyde_dhC"/>
    <property type="match status" value="1"/>
</dbReference>
<dbReference type="GO" id="GO:0009097">
    <property type="term" value="P:isoleucine biosynthetic process"/>
    <property type="evidence" value="ECO:0007669"/>
    <property type="project" value="InterPro"/>
</dbReference>
<dbReference type="OrthoDB" id="1894490at2759"/>
<evidence type="ECO:0000313" key="15">
    <source>
        <dbReference type="Proteomes" id="UP001165122"/>
    </source>
</evidence>
<reference evidence="15" key="1">
    <citation type="journal article" date="2023" name="Commun. Biol.">
        <title>Genome analysis of Parmales, the sister group of diatoms, reveals the evolutionary specialization of diatoms from phago-mixotrophs to photoautotrophs.</title>
        <authorList>
            <person name="Ban H."/>
            <person name="Sato S."/>
            <person name="Yoshikawa S."/>
            <person name="Yamada K."/>
            <person name="Nakamura Y."/>
            <person name="Ichinomiya M."/>
            <person name="Sato N."/>
            <person name="Blanc-Mathieu R."/>
            <person name="Endo H."/>
            <person name="Kuwata A."/>
            <person name="Ogata H."/>
        </authorList>
    </citation>
    <scope>NUCLEOTIDE SEQUENCE [LARGE SCALE GENOMIC DNA]</scope>
    <source>
        <strain evidence="15">NIES 3700</strain>
    </source>
</reference>
<evidence type="ECO:0000259" key="13">
    <source>
        <dbReference type="SMART" id="SM00859"/>
    </source>
</evidence>
<keyword evidence="15" id="KW-1185">Reference proteome</keyword>
<dbReference type="GO" id="GO:0004073">
    <property type="term" value="F:aspartate-semialdehyde dehydrogenase activity"/>
    <property type="evidence" value="ECO:0007669"/>
    <property type="project" value="UniProtKB-EC"/>
</dbReference>
<dbReference type="InterPro" id="IPR036291">
    <property type="entry name" value="NAD(P)-bd_dom_sf"/>
</dbReference>
<evidence type="ECO:0000256" key="3">
    <source>
        <dbReference type="ARBA" id="ARBA00013120"/>
    </source>
</evidence>
<dbReference type="GO" id="GO:0009088">
    <property type="term" value="P:threonine biosynthetic process"/>
    <property type="evidence" value="ECO:0007669"/>
    <property type="project" value="UniProtKB-KW"/>
</dbReference>
<evidence type="ECO:0000313" key="14">
    <source>
        <dbReference type="EMBL" id="GMH61471.1"/>
    </source>
</evidence>